<evidence type="ECO:0000313" key="3">
    <source>
        <dbReference type="Proteomes" id="UP001209540"/>
    </source>
</evidence>
<dbReference type="SUPFAM" id="SSF52833">
    <property type="entry name" value="Thioredoxin-like"/>
    <property type="match status" value="1"/>
</dbReference>
<reference evidence="2" key="2">
    <citation type="submission" date="2023-02" db="EMBL/GenBank/DDBJ databases">
        <authorList>
            <consortium name="DOE Joint Genome Institute"/>
            <person name="Mondo S.J."/>
            <person name="Chang Y."/>
            <person name="Wang Y."/>
            <person name="Ahrendt S."/>
            <person name="Andreopoulos W."/>
            <person name="Barry K."/>
            <person name="Beard J."/>
            <person name="Benny G.L."/>
            <person name="Blankenship S."/>
            <person name="Bonito G."/>
            <person name="Cuomo C."/>
            <person name="Desiro A."/>
            <person name="Gervers K.A."/>
            <person name="Hundley H."/>
            <person name="Kuo A."/>
            <person name="LaButti K."/>
            <person name="Lang B.F."/>
            <person name="Lipzen A."/>
            <person name="O'Donnell K."/>
            <person name="Pangilinan J."/>
            <person name="Reynolds N."/>
            <person name="Sandor L."/>
            <person name="Smith M.W."/>
            <person name="Tsang A."/>
            <person name="Grigoriev I.V."/>
            <person name="Stajich J.E."/>
            <person name="Spatafora J.W."/>
        </authorList>
    </citation>
    <scope>NUCLEOTIDE SEQUENCE</scope>
    <source>
        <strain evidence="2">RSA 2281</strain>
    </source>
</reference>
<keyword evidence="3" id="KW-1185">Reference proteome</keyword>
<dbReference type="CDD" id="cd03024">
    <property type="entry name" value="DsbA_FrnE"/>
    <property type="match status" value="1"/>
</dbReference>
<evidence type="ECO:0000313" key="2">
    <source>
        <dbReference type="EMBL" id="KAI9275650.1"/>
    </source>
</evidence>
<reference evidence="2" key="1">
    <citation type="journal article" date="2022" name="IScience">
        <title>Evolution of zygomycete secretomes and the origins of terrestrial fungal ecologies.</title>
        <authorList>
            <person name="Chang Y."/>
            <person name="Wang Y."/>
            <person name="Mondo S."/>
            <person name="Ahrendt S."/>
            <person name="Andreopoulos W."/>
            <person name="Barry K."/>
            <person name="Beard J."/>
            <person name="Benny G.L."/>
            <person name="Blankenship S."/>
            <person name="Bonito G."/>
            <person name="Cuomo C."/>
            <person name="Desiro A."/>
            <person name="Gervers K.A."/>
            <person name="Hundley H."/>
            <person name="Kuo A."/>
            <person name="LaButti K."/>
            <person name="Lang B.F."/>
            <person name="Lipzen A."/>
            <person name="O'Donnell K."/>
            <person name="Pangilinan J."/>
            <person name="Reynolds N."/>
            <person name="Sandor L."/>
            <person name="Smith M.E."/>
            <person name="Tsang A."/>
            <person name="Grigoriev I.V."/>
            <person name="Stajich J.E."/>
            <person name="Spatafora J.W."/>
        </authorList>
    </citation>
    <scope>NUCLEOTIDE SEQUENCE</scope>
    <source>
        <strain evidence="2">RSA 2281</strain>
    </source>
</reference>
<dbReference type="PANTHER" id="PTHR13887:SF41">
    <property type="entry name" value="THIOREDOXIN SUPERFAMILY PROTEIN"/>
    <property type="match status" value="1"/>
</dbReference>
<comment type="caution">
    <text evidence="2">The sequence shown here is derived from an EMBL/GenBank/DDBJ whole genome shotgun (WGS) entry which is preliminary data.</text>
</comment>
<dbReference type="InterPro" id="IPR001853">
    <property type="entry name" value="DSBA-like_thioredoxin_dom"/>
</dbReference>
<dbReference type="InterPro" id="IPR036249">
    <property type="entry name" value="Thioredoxin-like_sf"/>
</dbReference>
<dbReference type="PANTHER" id="PTHR13887">
    <property type="entry name" value="GLUTATHIONE S-TRANSFERASE KAPPA"/>
    <property type="match status" value="1"/>
</dbReference>
<sequence>MTTKLKIDIISDTVCPWCFVGKRRLEKAISQFKSTNPNVSFDIEWHPFQLSPTMSKNNPKPKMEHYKRKFGEQRAHEIVANMKNIGEQEQIAFSYGGVMANTLDSHRLIAWSKQFDKQNEVVEELFKDYFERERNIGDPQVLADAAGRVGIDRGKALSYLTSDADVDSVREQAERNKTESVSGVPNYTIQYRFGFPGAQEPGTFLHFFERALNEVKGSPSL</sequence>
<dbReference type="Proteomes" id="UP001209540">
    <property type="component" value="Unassembled WGS sequence"/>
</dbReference>
<feature type="domain" description="DSBA-like thioredoxin" evidence="1">
    <location>
        <begin position="7"/>
        <end position="206"/>
    </location>
</feature>
<dbReference type="Pfam" id="PF01323">
    <property type="entry name" value="DSBA"/>
    <property type="match status" value="1"/>
</dbReference>
<dbReference type="Gene3D" id="3.40.30.10">
    <property type="entry name" value="Glutaredoxin"/>
    <property type="match status" value="1"/>
</dbReference>
<name>A0AAD5PIN9_9FUNG</name>
<organism evidence="2 3">
    <name type="scientific">Phascolomyces articulosus</name>
    <dbReference type="NCBI Taxonomy" id="60185"/>
    <lineage>
        <taxon>Eukaryota</taxon>
        <taxon>Fungi</taxon>
        <taxon>Fungi incertae sedis</taxon>
        <taxon>Mucoromycota</taxon>
        <taxon>Mucoromycotina</taxon>
        <taxon>Mucoromycetes</taxon>
        <taxon>Mucorales</taxon>
        <taxon>Lichtheimiaceae</taxon>
        <taxon>Phascolomyces</taxon>
    </lineage>
</organism>
<evidence type="ECO:0000259" key="1">
    <source>
        <dbReference type="Pfam" id="PF01323"/>
    </source>
</evidence>
<proteinExistence type="predicted"/>
<dbReference type="EMBL" id="JAIXMP010000003">
    <property type="protein sequence ID" value="KAI9275650.1"/>
    <property type="molecule type" value="Genomic_DNA"/>
</dbReference>
<dbReference type="GO" id="GO:0016491">
    <property type="term" value="F:oxidoreductase activity"/>
    <property type="evidence" value="ECO:0007669"/>
    <property type="project" value="InterPro"/>
</dbReference>
<gene>
    <name evidence="2" type="ORF">BDA99DRAFT_431032</name>
</gene>
<accession>A0AAD5PIN9</accession>
<protein>
    <submittedName>
        <fullName evidence="2">DSBA-like thioredoxin domain-containing protein</fullName>
    </submittedName>
</protein>
<dbReference type="AlphaFoldDB" id="A0AAD5PIN9"/>